<gene>
    <name evidence="1" type="ORF">E5344_12245</name>
</gene>
<reference evidence="1 2" key="1">
    <citation type="submission" date="2019-04" db="EMBL/GenBank/DDBJ databases">
        <title>Microbes associate with the intestines of laboratory mice.</title>
        <authorList>
            <person name="Navarre W."/>
            <person name="Wong E."/>
            <person name="Huang K."/>
            <person name="Tropini C."/>
            <person name="Ng K."/>
            <person name="Yu B."/>
        </authorList>
    </citation>
    <scope>NUCLEOTIDE SEQUENCE [LARGE SCALE GENOMIC DNA]</scope>
    <source>
        <strain evidence="1 2">NM46_B2-13</strain>
    </source>
</reference>
<evidence type="ECO:0000313" key="2">
    <source>
        <dbReference type="Proteomes" id="UP000309893"/>
    </source>
</evidence>
<dbReference type="RefSeq" id="WP_135949805.1">
    <property type="nucleotide sequence ID" value="NZ_SRYO01000008.1"/>
</dbReference>
<dbReference type="EMBL" id="SRYO01000008">
    <property type="protein sequence ID" value="TGY35049.1"/>
    <property type="molecule type" value="Genomic_DNA"/>
</dbReference>
<protein>
    <submittedName>
        <fullName evidence="1">Uncharacterized protein</fullName>
    </submittedName>
</protein>
<sequence length="70" mass="7704">MNTPTTDLVGRNVRIFPAITPGWTPISGVILAEDDVTILIEDRERNRQSVIPFSAIGRIELGSWVKEVAA</sequence>
<accession>A0A4S2D107</accession>
<dbReference type="AlphaFoldDB" id="A0A4S2D107"/>
<name>A0A4S2D107_9MICO</name>
<organism evidence="1 2">
    <name type="scientific">Microbacterium laevaniformans</name>
    <dbReference type="NCBI Taxonomy" id="36807"/>
    <lineage>
        <taxon>Bacteria</taxon>
        <taxon>Bacillati</taxon>
        <taxon>Actinomycetota</taxon>
        <taxon>Actinomycetes</taxon>
        <taxon>Micrococcales</taxon>
        <taxon>Microbacteriaceae</taxon>
        <taxon>Microbacterium</taxon>
    </lineage>
</organism>
<comment type="caution">
    <text evidence="1">The sequence shown here is derived from an EMBL/GenBank/DDBJ whole genome shotgun (WGS) entry which is preliminary data.</text>
</comment>
<proteinExistence type="predicted"/>
<dbReference type="Proteomes" id="UP000309893">
    <property type="component" value="Unassembled WGS sequence"/>
</dbReference>
<evidence type="ECO:0000313" key="1">
    <source>
        <dbReference type="EMBL" id="TGY35049.1"/>
    </source>
</evidence>